<accession>A0ACB6QJY2</accession>
<protein>
    <submittedName>
        <fullName evidence="1">Uncharacterized protein</fullName>
    </submittedName>
</protein>
<evidence type="ECO:0000313" key="2">
    <source>
        <dbReference type="Proteomes" id="UP000799755"/>
    </source>
</evidence>
<feature type="non-terminal residue" evidence="1">
    <location>
        <position position="61"/>
    </location>
</feature>
<name>A0ACB6QJY2_9PLEO</name>
<dbReference type="EMBL" id="MU003525">
    <property type="protein sequence ID" value="KAF2466432.1"/>
    <property type="molecule type" value="Genomic_DNA"/>
</dbReference>
<dbReference type="Proteomes" id="UP000799755">
    <property type="component" value="Unassembled WGS sequence"/>
</dbReference>
<organism evidence="1 2">
    <name type="scientific">Lindgomyces ingoldianus</name>
    <dbReference type="NCBI Taxonomy" id="673940"/>
    <lineage>
        <taxon>Eukaryota</taxon>
        <taxon>Fungi</taxon>
        <taxon>Dikarya</taxon>
        <taxon>Ascomycota</taxon>
        <taxon>Pezizomycotina</taxon>
        <taxon>Dothideomycetes</taxon>
        <taxon>Pleosporomycetidae</taxon>
        <taxon>Pleosporales</taxon>
        <taxon>Lindgomycetaceae</taxon>
        <taxon>Lindgomyces</taxon>
    </lineage>
</organism>
<evidence type="ECO:0000313" key="1">
    <source>
        <dbReference type="EMBL" id="KAF2466432.1"/>
    </source>
</evidence>
<proteinExistence type="predicted"/>
<comment type="caution">
    <text evidence="1">The sequence shown here is derived from an EMBL/GenBank/DDBJ whole genome shotgun (WGS) entry which is preliminary data.</text>
</comment>
<reference evidence="1" key="1">
    <citation type="journal article" date="2020" name="Stud. Mycol.">
        <title>101 Dothideomycetes genomes: a test case for predicting lifestyles and emergence of pathogens.</title>
        <authorList>
            <person name="Haridas S."/>
            <person name="Albert R."/>
            <person name="Binder M."/>
            <person name="Bloem J."/>
            <person name="Labutti K."/>
            <person name="Salamov A."/>
            <person name="Andreopoulos B."/>
            <person name="Baker S."/>
            <person name="Barry K."/>
            <person name="Bills G."/>
            <person name="Bluhm B."/>
            <person name="Cannon C."/>
            <person name="Castanera R."/>
            <person name="Culley D."/>
            <person name="Daum C."/>
            <person name="Ezra D."/>
            <person name="Gonzalez J."/>
            <person name="Henrissat B."/>
            <person name="Kuo A."/>
            <person name="Liang C."/>
            <person name="Lipzen A."/>
            <person name="Lutzoni F."/>
            <person name="Magnuson J."/>
            <person name="Mondo S."/>
            <person name="Nolan M."/>
            <person name="Ohm R."/>
            <person name="Pangilinan J."/>
            <person name="Park H.-J."/>
            <person name="Ramirez L."/>
            <person name="Alfaro M."/>
            <person name="Sun H."/>
            <person name="Tritt A."/>
            <person name="Yoshinaga Y."/>
            <person name="Zwiers L.-H."/>
            <person name="Turgeon B."/>
            <person name="Goodwin S."/>
            <person name="Spatafora J."/>
            <person name="Crous P."/>
            <person name="Grigoriev I."/>
        </authorList>
    </citation>
    <scope>NUCLEOTIDE SEQUENCE</scope>
    <source>
        <strain evidence="1">ATCC 200398</strain>
    </source>
</reference>
<gene>
    <name evidence="1" type="ORF">BDR25DRAFT_306220</name>
</gene>
<sequence length="61" mass="6910">MRLCETLTLAYSPTLLSLFHLTLSSEIPVLSHSPFYPFANSSHLLVTHLIIHVSFLTTQNR</sequence>
<keyword evidence="2" id="KW-1185">Reference proteome</keyword>